<dbReference type="GO" id="GO:0120010">
    <property type="term" value="P:intermembrane phospholipid transfer"/>
    <property type="evidence" value="ECO:0007669"/>
    <property type="project" value="TreeGrafter"/>
</dbReference>
<keyword evidence="2 4" id="KW-0732">Signal</keyword>
<sequence length="283" mass="30008">MTGTRLTLRAGLVATSLLLAGCANTPPSSALDPYESFNRSMFAFNDKADRWVIKPAAQGYHTITPAPFRTAVGNFFDNFKDVYSAANNLLQAEPEKALNDIMRVALNSTFGLFGLIDIATPAGLKNNKTSLGDTFAHWGWKSSNYLVLPFFGPSTVRDGLGLGVSLGIHGPEHLVYHNSNEAIAFYGVYGVNTRARYLDLDDSLATAAIDPYTYMRDGYLQLRAKQLGQPNPTQGDDVNIDDLVGATAPASASAPAAEAAPAQPDSSHPEASAAAHAAASAAQ</sequence>
<dbReference type="OrthoDB" id="9785326at2"/>
<dbReference type="Proteomes" id="UP000198290">
    <property type="component" value="Chromosome"/>
</dbReference>
<reference evidence="6" key="3">
    <citation type="journal article" date="2017" name="Plant Physiol. Biochem.">
        <title>Differential oxidative and antioxidative response of duckweed Lemna minor toward plant growth promoting/inhibiting bacteria.</title>
        <authorList>
            <person name="Ishizawa H."/>
            <person name="Kuroda M."/>
            <person name="Morikawa M."/>
            <person name="Ike M."/>
        </authorList>
    </citation>
    <scope>NUCLEOTIDE SEQUENCE [LARGE SCALE GENOMIC DNA]</scope>
    <source>
        <strain evidence="6">H3</strain>
    </source>
</reference>
<name>A0A3G9GXT5_9NEIS</name>
<reference evidence="6" key="1">
    <citation type="journal article" date="2017" name="Biotechnol. Biofuels">
        <title>Evaluation of environmental bacterial communities as a factor affecting the growth of duckweed Lemna minor.</title>
        <authorList>
            <person name="Ishizawa H."/>
            <person name="Kuroda M."/>
            <person name="Morikawa M."/>
            <person name="Ike M."/>
        </authorList>
    </citation>
    <scope>NUCLEOTIDE SEQUENCE [LARGE SCALE GENOMIC DNA]</scope>
    <source>
        <strain evidence="6">H3</strain>
    </source>
</reference>
<feature type="chain" id="PRO_5018123654" evidence="4">
    <location>
        <begin position="31"/>
        <end position="283"/>
    </location>
</feature>
<evidence type="ECO:0000256" key="3">
    <source>
        <dbReference type="SAM" id="MobiDB-lite"/>
    </source>
</evidence>
<comment type="similarity">
    <text evidence="1">Belongs to the MlaA family.</text>
</comment>
<dbReference type="Pfam" id="PF04333">
    <property type="entry name" value="MlaA"/>
    <property type="match status" value="1"/>
</dbReference>
<evidence type="ECO:0000313" key="6">
    <source>
        <dbReference type="Proteomes" id="UP000198290"/>
    </source>
</evidence>
<gene>
    <name evidence="5" type="ORF">DLM_4484</name>
</gene>
<dbReference type="InterPro" id="IPR007428">
    <property type="entry name" value="MlaA"/>
</dbReference>
<dbReference type="AlphaFoldDB" id="A0A3G9GXT5"/>
<keyword evidence="6" id="KW-1185">Reference proteome</keyword>
<proteinExistence type="inferred from homology"/>
<feature type="signal peptide" evidence="4">
    <location>
        <begin position="1"/>
        <end position="30"/>
    </location>
</feature>
<dbReference type="PANTHER" id="PTHR30035:SF3">
    <property type="entry name" value="INTERMEMBRANE PHOSPHOLIPID TRANSPORT SYSTEM LIPOPROTEIN MLAA"/>
    <property type="match status" value="1"/>
</dbReference>
<dbReference type="RefSeq" id="WP_089083848.1">
    <property type="nucleotide sequence ID" value="NZ_AP018823.1"/>
</dbReference>
<feature type="region of interest" description="Disordered" evidence="3">
    <location>
        <begin position="227"/>
        <end position="283"/>
    </location>
</feature>
<dbReference type="KEGG" id="amah:DLM_4484"/>
<dbReference type="PANTHER" id="PTHR30035">
    <property type="entry name" value="LIPOPROTEIN VACJ-RELATED"/>
    <property type="match status" value="1"/>
</dbReference>
<evidence type="ECO:0000313" key="5">
    <source>
        <dbReference type="EMBL" id="BBF88037.1"/>
    </source>
</evidence>
<protein>
    <submittedName>
        <fullName evidence="5">Nucleoside ABC transporter, periplasmic nucleoside-binding protein</fullName>
    </submittedName>
</protein>
<dbReference type="EMBL" id="AP018823">
    <property type="protein sequence ID" value="BBF88037.1"/>
    <property type="molecule type" value="Genomic_DNA"/>
</dbReference>
<evidence type="ECO:0000256" key="1">
    <source>
        <dbReference type="ARBA" id="ARBA00010634"/>
    </source>
</evidence>
<reference evidence="5 6" key="2">
    <citation type="journal article" date="2017" name="Genome Announc.">
        <title>Draft genome sequence of Aquitalea magnusonii strain H3, a plant growth-promoting bacterium of duckweed Lemna minor.</title>
        <authorList>
            <person name="Ishizawa H."/>
            <person name="Kuroda M."/>
            <person name="Ike M."/>
        </authorList>
    </citation>
    <scope>NUCLEOTIDE SEQUENCE [LARGE SCALE GENOMIC DNA]</scope>
    <source>
        <strain evidence="5 6">H3</strain>
    </source>
</reference>
<evidence type="ECO:0000256" key="4">
    <source>
        <dbReference type="SAM" id="SignalP"/>
    </source>
</evidence>
<dbReference type="PROSITE" id="PS51257">
    <property type="entry name" value="PROKAR_LIPOPROTEIN"/>
    <property type="match status" value="1"/>
</dbReference>
<dbReference type="PRINTS" id="PR01805">
    <property type="entry name" value="VACJLIPOPROT"/>
</dbReference>
<accession>A0A3G9GXT5</accession>
<feature type="compositionally biased region" description="Low complexity" evidence="3">
    <location>
        <begin position="246"/>
        <end position="283"/>
    </location>
</feature>
<organism evidence="5 6">
    <name type="scientific">Aquitalea magnusonii</name>
    <dbReference type="NCBI Taxonomy" id="332411"/>
    <lineage>
        <taxon>Bacteria</taxon>
        <taxon>Pseudomonadati</taxon>
        <taxon>Pseudomonadota</taxon>
        <taxon>Betaproteobacteria</taxon>
        <taxon>Neisseriales</taxon>
        <taxon>Chromobacteriaceae</taxon>
        <taxon>Aquitalea</taxon>
    </lineage>
</organism>
<dbReference type="GO" id="GO:0016020">
    <property type="term" value="C:membrane"/>
    <property type="evidence" value="ECO:0007669"/>
    <property type="project" value="InterPro"/>
</dbReference>
<evidence type="ECO:0000256" key="2">
    <source>
        <dbReference type="ARBA" id="ARBA00022729"/>
    </source>
</evidence>